<keyword evidence="2" id="KW-1185">Reference proteome</keyword>
<dbReference type="Proteomes" id="UP001183222">
    <property type="component" value="Unassembled WGS sequence"/>
</dbReference>
<evidence type="ECO:0000313" key="1">
    <source>
        <dbReference type="EMBL" id="MDT0275469.1"/>
    </source>
</evidence>
<comment type="caution">
    <text evidence="1">The sequence shown here is derived from an EMBL/GenBank/DDBJ whole genome shotgun (WGS) entry which is preliminary data.</text>
</comment>
<evidence type="ECO:0000313" key="2">
    <source>
        <dbReference type="Proteomes" id="UP001183222"/>
    </source>
</evidence>
<reference evidence="2" key="1">
    <citation type="submission" date="2023-07" db="EMBL/GenBank/DDBJ databases">
        <title>30 novel species of actinomycetes from the DSMZ collection.</title>
        <authorList>
            <person name="Nouioui I."/>
        </authorList>
    </citation>
    <scope>NUCLEOTIDE SEQUENCE [LARGE SCALE GENOMIC DNA]</scope>
    <source>
        <strain evidence="2">DSM 46792</strain>
    </source>
</reference>
<sequence>MKKLLIGLVVVALGTAGLLALRAELMTVSVEQPEGSYTDVVVAAEVKQEDPGVRPEMTRGLVSTCRLLVNSDVVEDSFVALSEGVFTFRLHPGLDEFDRRELRGCLSDARVQHLQVEVRHLETVTPSDGQERGAA</sequence>
<dbReference type="RefSeq" id="WP_311344291.1">
    <property type="nucleotide sequence ID" value="NZ_JAVREI010000002.1"/>
</dbReference>
<gene>
    <name evidence="1" type="ORF">RM425_06090</name>
</gene>
<dbReference type="EMBL" id="JAVREI010000002">
    <property type="protein sequence ID" value="MDT0275469.1"/>
    <property type="molecule type" value="Genomic_DNA"/>
</dbReference>
<protein>
    <submittedName>
        <fullName evidence="1">Uncharacterized protein</fullName>
    </submittedName>
</protein>
<proteinExistence type="predicted"/>
<accession>A0ABU2K5J3</accession>
<name>A0ABU2K5J3_9ACTN</name>
<organism evidence="1 2">
    <name type="scientific">Blastococcus goldschmidtiae</name>
    <dbReference type="NCBI Taxonomy" id="3075546"/>
    <lineage>
        <taxon>Bacteria</taxon>
        <taxon>Bacillati</taxon>
        <taxon>Actinomycetota</taxon>
        <taxon>Actinomycetes</taxon>
        <taxon>Geodermatophilales</taxon>
        <taxon>Geodermatophilaceae</taxon>
        <taxon>Blastococcus</taxon>
    </lineage>
</organism>